<evidence type="ECO:0000313" key="3">
    <source>
        <dbReference type="Proteomes" id="UP000316905"/>
    </source>
</evidence>
<dbReference type="AlphaFoldDB" id="A0A562Q911"/>
<proteinExistence type="predicted"/>
<gene>
    <name evidence="2" type="ORF">IQ22_03286</name>
</gene>
<organism evidence="2 3">
    <name type="scientific">Pseudomonas duriflava</name>
    <dbReference type="NCBI Taxonomy" id="459528"/>
    <lineage>
        <taxon>Bacteria</taxon>
        <taxon>Pseudomonadati</taxon>
        <taxon>Pseudomonadota</taxon>
        <taxon>Gammaproteobacteria</taxon>
        <taxon>Pseudomonadales</taxon>
        <taxon>Pseudomonadaceae</taxon>
        <taxon>Pseudomonas</taxon>
    </lineage>
</organism>
<feature type="region of interest" description="Disordered" evidence="1">
    <location>
        <begin position="70"/>
        <end position="90"/>
    </location>
</feature>
<accession>A0A562Q911</accession>
<protein>
    <submittedName>
        <fullName evidence="2">Uncharacterized protein</fullName>
    </submittedName>
</protein>
<evidence type="ECO:0000256" key="1">
    <source>
        <dbReference type="SAM" id="MobiDB-lite"/>
    </source>
</evidence>
<evidence type="ECO:0000313" key="2">
    <source>
        <dbReference type="EMBL" id="TWI52516.1"/>
    </source>
</evidence>
<sequence length="240" mass="26855">MESLRRHRDRLPVLDCLPQLDTIKVCGRGVAGCRCEIGPNASRLIRLQRSRHGRIDVALRAIFPIGKHSSSRVMDRDDGERPENASGERLGNECEQLRFMHLRPSTNADRGPSEQVRHVVLDGAHIAHAPVGELRQKLEPAAGIPVLNLHRALLEPLFQLRSPEHFAADRTVEHFAKRNGQFRAGHGFSAEIIVLRTMAFRTVAQDLGGNGGQIVKRDVTHAVLPPPRMSRTCRRWAAIR</sequence>
<reference evidence="2 3" key="1">
    <citation type="journal article" date="2015" name="Stand. Genomic Sci.">
        <title>Genomic Encyclopedia of Bacterial and Archaeal Type Strains, Phase III: the genomes of soil and plant-associated and newly described type strains.</title>
        <authorList>
            <person name="Whitman W.B."/>
            <person name="Woyke T."/>
            <person name="Klenk H.P."/>
            <person name="Zhou Y."/>
            <person name="Lilburn T.G."/>
            <person name="Beck B.J."/>
            <person name="De Vos P."/>
            <person name="Vandamme P."/>
            <person name="Eisen J.A."/>
            <person name="Garrity G."/>
            <person name="Hugenholtz P."/>
            <person name="Kyrpides N.C."/>
        </authorList>
    </citation>
    <scope>NUCLEOTIDE SEQUENCE [LARGE SCALE GENOMIC DNA]</scope>
    <source>
        <strain evidence="2 3">CGMCC 1.6858</strain>
    </source>
</reference>
<keyword evidence="3" id="KW-1185">Reference proteome</keyword>
<dbReference type="EMBL" id="VLKY01000011">
    <property type="protein sequence ID" value="TWI52516.1"/>
    <property type="molecule type" value="Genomic_DNA"/>
</dbReference>
<dbReference type="Proteomes" id="UP000316905">
    <property type="component" value="Unassembled WGS sequence"/>
</dbReference>
<name>A0A562Q911_9PSED</name>
<feature type="compositionally biased region" description="Basic and acidic residues" evidence="1">
    <location>
        <begin position="73"/>
        <end position="83"/>
    </location>
</feature>
<comment type="caution">
    <text evidence="2">The sequence shown here is derived from an EMBL/GenBank/DDBJ whole genome shotgun (WGS) entry which is preliminary data.</text>
</comment>